<gene>
    <name evidence="1" type="primary">yhzD</name>
    <name evidence="1" type="ORF">HC660_10450</name>
</gene>
<sequence length="62" mass="7139">MMAEYFLTAFDPSGETLINERFEAENEDAAKKQGEALLKEKELHHHTHRLVNAAGKLILFQR</sequence>
<proteinExistence type="predicted"/>
<evidence type="ECO:0000313" key="1">
    <source>
        <dbReference type="EMBL" id="QJC95522.1"/>
    </source>
</evidence>
<dbReference type="Pfam" id="PF14120">
    <property type="entry name" value="YhzD"/>
    <property type="match status" value="1"/>
</dbReference>
<keyword evidence="2" id="KW-1185">Reference proteome</keyword>
<accession>A0ABX6LUH5</accession>
<dbReference type="EMBL" id="CP051464">
    <property type="protein sequence ID" value="QJC95522.1"/>
    <property type="molecule type" value="Genomic_DNA"/>
</dbReference>
<reference evidence="1 2" key="1">
    <citation type="submission" date="2020-04" db="EMBL/GenBank/DDBJ databases">
        <title>Plant growth promoting and environmental Bacillus: genomic and epigenetic comparison.</title>
        <authorList>
            <person name="Reva O.N."/>
            <person name="Lutz S."/>
            <person name="Ahrens C.H."/>
        </authorList>
    </citation>
    <scope>NUCLEOTIDE SEQUENCE [LARGE SCALE GENOMIC DNA]</scope>
    <source>
        <strain evidence="1 2">UCMB5075</strain>
    </source>
</reference>
<organism evidence="1 2">
    <name type="scientific">Bacillus mojavensis</name>
    <dbReference type="NCBI Taxonomy" id="72360"/>
    <lineage>
        <taxon>Bacteria</taxon>
        <taxon>Bacillati</taxon>
        <taxon>Bacillota</taxon>
        <taxon>Bacilli</taxon>
        <taxon>Bacillales</taxon>
        <taxon>Bacillaceae</taxon>
        <taxon>Bacillus</taxon>
    </lineage>
</organism>
<evidence type="ECO:0000313" key="2">
    <source>
        <dbReference type="Proteomes" id="UP000501048"/>
    </source>
</evidence>
<dbReference type="Proteomes" id="UP000501048">
    <property type="component" value="Chromosome"/>
</dbReference>
<name>A0ABX6LUH5_BACMO</name>
<protein>
    <submittedName>
        <fullName evidence="1">YhzD</fullName>
    </submittedName>
</protein>
<dbReference type="InterPro" id="IPR025544">
    <property type="entry name" value="YhzD"/>
</dbReference>